<sequence>MPWIEVVVRAPGLPPGVADSAQVFVANTKTVNEQLGDIACGLVAGGTGGGEAATARGRKSKATPEELVAAVLESCELWHGMEEDGAAVPAWIKGSKLVTRQINGNRCPYQIPLRPGARLVFAEPAGAAASAGKGKASMREDDKLSEPLSDDDLEEAPRQSMDEGAGQSEAARRTNPYKRRRQRRCVGCARTVHGFDKRVEVAGARGEQWLFHPQCFTCSVCFVVLDAGSPATWVLDAETGKIVCIGREAAHVELPRKVAARSTEAAVATCTKCKAPVFRFEQAVVGADDECGLCQAVGVASKLELADGAAVAHARCCVCRLCARPLEFGADGQMACGVECDVAAAAGEEARAAAAAHNSAASKCPECRRPVFGFDAAVELRGACKVWNRQTQRESGLQAVAIHVACFTCRECFKPLPVGSNGVVEAAHRDDVTCAGCVERRETKTR</sequence>
<dbReference type="Proteomes" id="UP000054408">
    <property type="component" value="Unassembled WGS sequence"/>
</dbReference>
<dbReference type="GO" id="GO:0046872">
    <property type="term" value="F:metal ion binding"/>
    <property type="evidence" value="ECO:0007669"/>
    <property type="project" value="UniProtKB-KW"/>
</dbReference>
<organism evidence="6 7">
    <name type="scientific">Thecamonas trahens ATCC 50062</name>
    <dbReference type="NCBI Taxonomy" id="461836"/>
    <lineage>
        <taxon>Eukaryota</taxon>
        <taxon>Apusozoa</taxon>
        <taxon>Apusomonadida</taxon>
        <taxon>Apusomonadidae</taxon>
        <taxon>Thecamonas</taxon>
    </lineage>
</organism>
<evidence type="ECO:0000313" key="7">
    <source>
        <dbReference type="Proteomes" id="UP000054408"/>
    </source>
</evidence>
<dbReference type="EMBL" id="GL349453">
    <property type="protein sequence ID" value="KNC49182.1"/>
    <property type="molecule type" value="Genomic_DNA"/>
</dbReference>
<dbReference type="InterPro" id="IPR001781">
    <property type="entry name" value="Znf_LIM"/>
</dbReference>
<evidence type="ECO:0000256" key="1">
    <source>
        <dbReference type="ARBA" id="ARBA00022723"/>
    </source>
</evidence>
<accession>A0A0L0D9Z1</accession>
<dbReference type="GeneID" id="25564632"/>
<evidence type="ECO:0000259" key="5">
    <source>
        <dbReference type="PROSITE" id="PS50023"/>
    </source>
</evidence>
<keyword evidence="3" id="KW-0440">LIM domain</keyword>
<feature type="region of interest" description="Disordered" evidence="4">
    <location>
        <begin position="130"/>
        <end position="178"/>
    </location>
</feature>
<dbReference type="RefSeq" id="XP_013758202.1">
    <property type="nucleotide sequence ID" value="XM_013902748.1"/>
</dbReference>
<dbReference type="AlphaFoldDB" id="A0A0L0D9Z1"/>
<evidence type="ECO:0000313" key="6">
    <source>
        <dbReference type="EMBL" id="KNC49182.1"/>
    </source>
</evidence>
<gene>
    <name evidence="6" type="ORF">AMSG_05162</name>
</gene>
<evidence type="ECO:0000256" key="2">
    <source>
        <dbReference type="ARBA" id="ARBA00022833"/>
    </source>
</evidence>
<name>A0A0L0D9Z1_THETB</name>
<proteinExistence type="predicted"/>
<dbReference type="PROSITE" id="PS50023">
    <property type="entry name" value="LIM_DOMAIN_2"/>
    <property type="match status" value="1"/>
</dbReference>
<keyword evidence="1 3" id="KW-0479">Metal-binding</keyword>
<evidence type="ECO:0000256" key="4">
    <source>
        <dbReference type="SAM" id="MobiDB-lite"/>
    </source>
</evidence>
<feature type="domain" description="LIM zinc-binding" evidence="5">
    <location>
        <begin position="183"/>
        <end position="256"/>
    </location>
</feature>
<reference evidence="6 7" key="1">
    <citation type="submission" date="2010-05" db="EMBL/GenBank/DDBJ databases">
        <title>The Genome Sequence of Thecamonas trahens ATCC 50062.</title>
        <authorList>
            <consortium name="The Broad Institute Genome Sequencing Platform"/>
            <person name="Russ C."/>
            <person name="Cuomo C."/>
            <person name="Shea T."/>
            <person name="Young S.K."/>
            <person name="Zeng Q."/>
            <person name="Koehrsen M."/>
            <person name="Haas B."/>
            <person name="Borodovsky M."/>
            <person name="Guigo R."/>
            <person name="Alvarado L."/>
            <person name="Berlin A."/>
            <person name="Bochicchio J."/>
            <person name="Borenstein D."/>
            <person name="Chapman S."/>
            <person name="Chen Z."/>
            <person name="Freedman E."/>
            <person name="Gellesch M."/>
            <person name="Goldberg J."/>
            <person name="Griggs A."/>
            <person name="Gujja S."/>
            <person name="Heilman E."/>
            <person name="Heiman D."/>
            <person name="Hepburn T."/>
            <person name="Howarth C."/>
            <person name="Jen D."/>
            <person name="Larson L."/>
            <person name="Mehta T."/>
            <person name="Park D."/>
            <person name="Pearson M."/>
            <person name="Roberts A."/>
            <person name="Saif S."/>
            <person name="Shenoy N."/>
            <person name="Sisk P."/>
            <person name="Stolte C."/>
            <person name="Sykes S."/>
            <person name="Thomson T."/>
            <person name="Walk T."/>
            <person name="White J."/>
            <person name="Yandava C."/>
            <person name="Burger G."/>
            <person name="Gray M.W."/>
            <person name="Holland P.W.H."/>
            <person name="King N."/>
            <person name="Lang F.B.F."/>
            <person name="Roger A.J."/>
            <person name="Ruiz-Trillo I."/>
            <person name="Lander E."/>
            <person name="Nusbaum C."/>
        </authorList>
    </citation>
    <scope>NUCLEOTIDE SEQUENCE [LARGE SCALE GENOMIC DNA]</scope>
    <source>
        <strain evidence="6 7">ATCC 50062</strain>
    </source>
</reference>
<keyword evidence="2 3" id="KW-0862">Zinc</keyword>
<protein>
    <recommendedName>
        <fullName evidence="5">LIM zinc-binding domain-containing protein</fullName>
    </recommendedName>
</protein>
<dbReference type="Pfam" id="PF00412">
    <property type="entry name" value="LIM"/>
    <property type="match status" value="1"/>
</dbReference>
<evidence type="ECO:0000256" key="3">
    <source>
        <dbReference type="PROSITE-ProRule" id="PRU00125"/>
    </source>
</evidence>
<dbReference type="SMART" id="SM00132">
    <property type="entry name" value="LIM"/>
    <property type="match status" value="2"/>
</dbReference>
<keyword evidence="7" id="KW-1185">Reference proteome</keyword>
<dbReference type="Gene3D" id="2.10.110.10">
    <property type="entry name" value="Cysteine Rich Protein"/>
    <property type="match status" value="2"/>
</dbReference>